<feature type="compositionally biased region" description="Low complexity" evidence="1">
    <location>
        <begin position="663"/>
        <end position="678"/>
    </location>
</feature>
<dbReference type="OrthoDB" id="2333384at2759"/>
<feature type="compositionally biased region" description="Basic and acidic residues" evidence="1">
    <location>
        <begin position="19"/>
        <end position="28"/>
    </location>
</feature>
<feature type="region of interest" description="Disordered" evidence="1">
    <location>
        <begin position="1"/>
        <end position="117"/>
    </location>
</feature>
<protein>
    <recommendedName>
        <fullName evidence="4">Arrestin C-terminal-like domain-containing protein</fullName>
    </recommendedName>
</protein>
<feature type="region of interest" description="Disordered" evidence="1">
    <location>
        <begin position="333"/>
        <end position="371"/>
    </location>
</feature>
<dbReference type="Proteomes" id="UP000284706">
    <property type="component" value="Unassembled WGS sequence"/>
</dbReference>
<gene>
    <name evidence="2" type="ORF">CVT26_013547</name>
</gene>
<feature type="region of interest" description="Disordered" evidence="1">
    <location>
        <begin position="438"/>
        <end position="554"/>
    </location>
</feature>
<feature type="compositionally biased region" description="Polar residues" evidence="1">
    <location>
        <begin position="732"/>
        <end position="741"/>
    </location>
</feature>
<accession>A0A409X5P6</accession>
<evidence type="ECO:0000256" key="1">
    <source>
        <dbReference type="SAM" id="MobiDB-lite"/>
    </source>
</evidence>
<evidence type="ECO:0000313" key="2">
    <source>
        <dbReference type="EMBL" id="PPQ86040.1"/>
    </source>
</evidence>
<feature type="compositionally biased region" description="Low complexity" evidence="1">
    <location>
        <begin position="486"/>
        <end position="511"/>
    </location>
</feature>
<dbReference type="AlphaFoldDB" id="A0A409X5P6"/>
<feature type="region of interest" description="Disordered" evidence="1">
    <location>
        <begin position="573"/>
        <end position="613"/>
    </location>
</feature>
<reference evidence="2 3" key="1">
    <citation type="journal article" date="2018" name="Evol. Lett.">
        <title>Horizontal gene cluster transfer increased hallucinogenic mushroom diversity.</title>
        <authorList>
            <person name="Reynolds H.T."/>
            <person name="Vijayakumar V."/>
            <person name="Gluck-Thaler E."/>
            <person name="Korotkin H.B."/>
            <person name="Matheny P.B."/>
            <person name="Slot J.C."/>
        </authorList>
    </citation>
    <scope>NUCLEOTIDE SEQUENCE [LARGE SCALE GENOMIC DNA]</scope>
    <source>
        <strain evidence="2 3">SRW20</strain>
    </source>
</reference>
<dbReference type="InParanoid" id="A0A409X5P6"/>
<feature type="compositionally biased region" description="Basic residues" evidence="1">
    <location>
        <begin position="645"/>
        <end position="662"/>
    </location>
</feature>
<feature type="region of interest" description="Disordered" evidence="1">
    <location>
        <begin position="131"/>
        <end position="186"/>
    </location>
</feature>
<sequence>MLGGGAAHAATVGLGGSASRDRERDRGEGSSTGHTAHSHHGHGHGPQRLGSAFSNLAHIVSSHGSASSSKRNLHDEANNDHDHSHGHNQSHPQDRDNEGPSHHHHPEQSPAEEDGYENNDVVTYIKLRIPFSSAPNPRDTPPGGHSPASGSLPGTGTSTPITPGFPSSTAGPSTSASSTPPAHPIPNVLVTPSHALEPITVTHRIKWSIYIRNRDGHISELRCSLPLVILDGRLREEARDASLLSRRMMARSCGIVPERGDEELWGLGHSSGVDGIDSNGEAEGGEGMDDRELPSYNAHVRDRVANMFLPEAVTMRVSNPWLGRVSSAGSSPLIPATPAAGDLADPLSSSTAPEDQQQGGSSAGTSGRNTRRNSSYLALDASHLNLNLTTHAMSQLPHLPASGSSTPLDWVNSELLLSLGDDSLARFGVDSGVGVVPAPGSAGPGSAGGIPNTGTAGGAGPDGTITPLTPAGVRTPPPPAALQYVSSGPGSRSGSRWGSRAGSRAGSPERSSGGGAGSGSEHYGSRRQSGEHGGEGRMSRPGSPSFGASSSGNAPAPGPAALGYMYEPLPGSGSVPGAVNASNSHHHADHGHTHTHSHGHNHNHGHHHSHGRLGSFFKATMKPFTALSSHSHKHKHDEGKEGHGHGHGHGYSSHHTHTHRSSHSGPSHSGPSSREGSPTSGVPPRGAPFHASQPDLSLSSSMGVDWSRTVDVQIDVQPSRYASRGSPIPLWPSSTTDFITN</sequence>
<dbReference type="EMBL" id="NHYE01004156">
    <property type="protein sequence ID" value="PPQ86040.1"/>
    <property type="molecule type" value="Genomic_DNA"/>
</dbReference>
<feature type="region of interest" description="Disordered" evidence="1">
    <location>
        <begin position="718"/>
        <end position="741"/>
    </location>
</feature>
<feature type="compositionally biased region" description="Low complexity" evidence="1">
    <location>
        <begin position="356"/>
        <end position="367"/>
    </location>
</feature>
<organism evidence="2 3">
    <name type="scientific">Gymnopilus dilepis</name>
    <dbReference type="NCBI Taxonomy" id="231916"/>
    <lineage>
        <taxon>Eukaryota</taxon>
        <taxon>Fungi</taxon>
        <taxon>Dikarya</taxon>
        <taxon>Basidiomycota</taxon>
        <taxon>Agaricomycotina</taxon>
        <taxon>Agaricomycetes</taxon>
        <taxon>Agaricomycetidae</taxon>
        <taxon>Agaricales</taxon>
        <taxon>Agaricineae</taxon>
        <taxon>Hymenogastraceae</taxon>
        <taxon>Gymnopilus</taxon>
    </lineage>
</organism>
<evidence type="ECO:0008006" key="4">
    <source>
        <dbReference type="Google" id="ProtNLM"/>
    </source>
</evidence>
<evidence type="ECO:0000313" key="3">
    <source>
        <dbReference type="Proteomes" id="UP000284706"/>
    </source>
</evidence>
<feature type="compositionally biased region" description="Basic and acidic residues" evidence="1">
    <location>
        <begin position="528"/>
        <end position="538"/>
    </location>
</feature>
<feature type="compositionally biased region" description="Basic and acidic residues" evidence="1">
    <location>
        <begin position="92"/>
        <end position="101"/>
    </location>
</feature>
<feature type="region of interest" description="Disordered" evidence="1">
    <location>
        <begin position="269"/>
        <end position="293"/>
    </location>
</feature>
<feature type="compositionally biased region" description="Basic and acidic residues" evidence="1">
    <location>
        <begin position="72"/>
        <end position="85"/>
    </location>
</feature>
<feature type="compositionally biased region" description="Basic residues" evidence="1">
    <location>
        <begin position="584"/>
        <end position="611"/>
    </location>
</feature>
<feature type="region of interest" description="Disordered" evidence="1">
    <location>
        <begin position="627"/>
        <end position="704"/>
    </location>
</feature>
<keyword evidence="3" id="KW-1185">Reference proteome</keyword>
<name>A0A409X5P6_9AGAR</name>
<feature type="compositionally biased region" description="Low complexity" evidence="1">
    <location>
        <begin position="541"/>
        <end position="554"/>
    </location>
</feature>
<proteinExistence type="predicted"/>
<feature type="non-terminal residue" evidence="2">
    <location>
        <position position="741"/>
    </location>
</feature>
<comment type="caution">
    <text evidence="2">The sequence shown here is derived from an EMBL/GenBank/DDBJ whole genome shotgun (WGS) entry which is preliminary data.</text>
</comment>
<feature type="compositionally biased region" description="Basic residues" evidence="1">
    <location>
        <begin position="36"/>
        <end position="45"/>
    </location>
</feature>
<feature type="compositionally biased region" description="Low complexity" evidence="1">
    <location>
        <begin position="146"/>
        <end position="180"/>
    </location>
</feature>